<sequence length="162" mass="19149">MVISRQDSWTNDNDLLLATIVLQNIHNGGTQLAAFKEVAKQLARTPAACGFRWNSYVRKQYEDEIQHAKQHRKAKEYKFSYKKEKELTPSPITLDDVITFLRNYKEHNDMKDLRKKIIDLTNERDSLLQRLTVYEDEYRSLLTYIDKTRNIIVGDEKEKTHS</sequence>
<proteinExistence type="predicted"/>
<dbReference type="Pfam" id="PF13921">
    <property type="entry name" value="Myb_DNA-bind_6"/>
    <property type="match status" value="1"/>
</dbReference>
<dbReference type="PATRIC" id="fig|1405.8.peg.5747"/>
<comment type="caution">
    <text evidence="3">The sequence shown here is derived from an EMBL/GenBank/DDBJ whole genome shotgun (WGS) entry which is preliminary data.</text>
</comment>
<dbReference type="EMBL" id="JMQC01000009">
    <property type="protein sequence ID" value="KFM95563.1"/>
    <property type="molecule type" value="Genomic_DNA"/>
</dbReference>
<feature type="coiled-coil region" evidence="1">
    <location>
        <begin position="110"/>
        <end position="137"/>
    </location>
</feature>
<dbReference type="PROSITE" id="PS50090">
    <property type="entry name" value="MYB_LIKE"/>
    <property type="match status" value="1"/>
</dbReference>
<reference evidence="4 6" key="2">
    <citation type="submission" date="2018-08" db="EMBL/GenBank/DDBJ databases">
        <title>Bacillus clarus sp. nov. strain PS00077A.</title>
        <authorList>
            <person name="Mendez Acevedo M."/>
            <person name="Carroll L."/>
            <person name="Mukherjee M."/>
            <person name="Wiedmann M."/>
            <person name="Kovac J."/>
        </authorList>
    </citation>
    <scope>NUCLEOTIDE SEQUENCE [LARGE SCALE GENOMIC DNA]</scope>
    <source>
        <strain evidence="4 6">PS00077A</strain>
    </source>
</reference>
<evidence type="ECO:0000313" key="6">
    <source>
        <dbReference type="Proteomes" id="UP000264294"/>
    </source>
</evidence>
<organism evidence="3 5">
    <name type="scientific">Bacillus clarus</name>
    <dbReference type="NCBI Taxonomy" id="2338372"/>
    <lineage>
        <taxon>Bacteria</taxon>
        <taxon>Bacillati</taxon>
        <taxon>Bacillota</taxon>
        <taxon>Bacilli</taxon>
        <taxon>Bacillales</taxon>
        <taxon>Bacillaceae</taxon>
        <taxon>Bacillus</taxon>
        <taxon>Bacillus cereus group</taxon>
    </lineage>
</organism>
<dbReference type="InterPro" id="IPR001005">
    <property type="entry name" value="SANT/Myb"/>
</dbReference>
<name>A0A090Y9Y6_9BACI</name>
<protein>
    <submittedName>
        <fullName evidence="4">RsfA family transcriptional regulator</fullName>
    </submittedName>
    <submittedName>
        <fullName evidence="3">Transcription factor, RsfA family protein</fullName>
    </submittedName>
</protein>
<dbReference type="NCBIfam" id="TIGR02894">
    <property type="entry name" value="DNA_bind_RsfA"/>
    <property type="match status" value="1"/>
</dbReference>
<gene>
    <name evidence="4" type="ORF">D0U04_28915</name>
    <name evidence="3" type="ORF">DJ93_5569</name>
</gene>
<evidence type="ECO:0000313" key="5">
    <source>
        <dbReference type="Proteomes" id="UP000029389"/>
    </source>
</evidence>
<evidence type="ECO:0000313" key="3">
    <source>
        <dbReference type="EMBL" id="KFM95563.1"/>
    </source>
</evidence>
<reference evidence="3 5" key="1">
    <citation type="submission" date="2014-04" db="EMBL/GenBank/DDBJ databases">
        <authorList>
            <person name="Bishop-Lilly K.A."/>
            <person name="Broomall S.M."/>
            <person name="Chain P.S."/>
            <person name="Chertkov O."/>
            <person name="Coyne S.R."/>
            <person name="Daligault H.E."/>
            <person name="Davenport K.W."/>
            <person name="Erkkila T."/>
            <person name="Frey K.G."/>
            <person name="Gibbons H.S."/>
            <person name="Gu W."/>
            <person name="Jaissle J."/>
            <person name="Johnson S.L."/>
            <person name="Koroleva G.I."/>
            <person name="Ladner J.T."/>
            <person name="Lo C.-C."/>
            <person name="Minogue T.D."/>
            <person name="Munk C."/>
            <person name="Palacios G.F."/>
            <person name="Redden C.L."/>
            <person name="Rosenzweig C.N."/>
            <person name="Scholz M.B."/>
            <person name="Teshima H."/>
            <person name="Xu Y."/>
        </authorList>
    </citation>
    <scope>NUCLEOTIDE SEQUENCE [LARGE SCALE GENOMIC DNA]</scope>
    <source>
        <strain evidence="3 5">BHP</strain>
    </source>
</reference>
<dbReference type="InterPro" id="IPR014243">
    <property type="entry name" value="RsfA-like"/>
</dbReference>
<dbReference type="EMBL" id="QVOD01000078">
    <property type="protein sequence ID" value="RFT62146.1"/>
    <property type="molecule type" value="Genomic_DNA"/>
</dbReference>
<feature type="domain" description="Myb-like" evidence="2">
    <location>
        <begin position="5"/>
        <end position="57"/>
    </location>
</feature>
<keyword evidence="1" id="KW-0175">Coiled coil</keyword>
<dbReference type="RefSeq" id="WP_042984666.1">
    <property type="nucleotide sequence ID" value="NZ_JMQC01000009.1"/>
</dbReference>
<evidence type="ECO:0000313" key="4">
    <source>
        <dbReference type="EMBL" id="RFT62146.1"/>
    </source>
</evidence>
<dbReference type="Proteomes" id="UP000264294">
    <property type="component" value="Unassembled WGS sequence"/>
</dbReference>
<evidence type="ECO:0000259" key="2">
    <source>
        <dbReference type="PROSITE" id="PS50090"/>
    </source>
</evidence>
<accession>A0A090Y9Y6</accession>
<dbReference type="PANTHER" id="PTHR41302">
    <property type="entry name" value="PRESPORE-SPECIFIC TRANSCRIPTIONAL REGULATOR RSFA-RELATED"/>
    <property type="match status" value="1"/>
</dbReference>
<keyword evidence="6" id="KW-1185">Reference proteome</keyword>
<dbReference type="Proteomes" id="UP000029389">
    <property type="component" value="Unassembled WGS sequence"/>
</dbReference>
<dbReference type="PANTHER" id="PTHR41302:SF2">
    <property type="entry name" value="PRESPORE SPECIFIC TRANSCRIPTIONAL ACTIVATOR RSFA"/>
    <property type="match status" value="1"/>
</dbReference>
<evidence type="ECO:0000256" key="1">
    <source>
        <dbReference type="SAM" id="Coils"/>
    </source>
</evidence>
<dbReference type="AlphaFoldDB" id="A0A090Y9Y6"/>